<organism evidence="2 3">
    <name type="scientific">Rangifer tarandus platyrhynchus</name>
    <name type="common">Svalbard reindeer</name>
    <dbReference type="NCBI Taxonomy" id="3082113"/>
    <lineage>
        <taxon>Eukaryota</taxon>
        <taxon>Metazoa</taxon>
        <taxon>Chordata</taxon>
        <taxon>Craniata</taxon>
        <taxon>Vertebrata</taxon>
        <taxon>Euteleostomi</taxon>
        <taxon>Mammalia</taxon>
        <taxon>Eutheria</taxon>
        <taxon>Laurasiatheria</taxon>
        <taxon>Artiodactyla</taxon>
        <taxon>Ruminantia</taxon>
        <taxon>Pecora</taxon>
        <taxon>Cervidae</taxon>
        <taxon>Odocoileinae</taxon>
        <taxon>Rangifer</taxon>
    </lineage>
</organism>
<evidence type="ECO:0000256" key="1">
    <source>
        <dbReference type="SAM" id="MobiDB-lite"/>
    </source>
</evidence>
<dbReference type="Proteomes" id="UP001176941">
    <property type="component" value="Chromosome 16"/>
</dbReference>
<accession>A0ABN8YCV8</accession>
<feature type="region of interest" description="Disordered" evidence="1">
    <location>
        <begin position="1"/>
        <end position="72"/>
    </location>
</feature>
<evidence type="ECO:0000313" key="3">
    <source>
        <dbReference type="Proteomes" id="UP001176941"/>
    </source>
</evidence>
<dbReference type="EMBL" id="OX459952">
    <property type="protein sequence ID" value="CAI9157604.1"/>
    <property type="molecule type" value="Genomic_DNA"/>
</dbReference>
<sequence length="127" mass="13636">MPAGKGGFGRRSGRGRGRVETAALQGRARPGTPSHGARDSGALEPDVRVKNSPRTSQLHESDDESSCGLVGLSGEYMRQVDGKHRDGRALSSSPSQLFNYCCHYHCHGIIREDTPPSRAPTATFTSE</sequence>
<evidence type="ECO:0000313" key="2">
    <source>
        <dbReference type="EMBL" id="CAI9157604.1"/>
    </source>
</evidence>
<reference evidence="2" key="1">
    <citation type="submission" date="2023-04" db="EMBL/GenBank/DDBJ databases">
        <authorList>
            <consortium name="ELIXIR-Norway"/>
        </authorList>
    </citation>
    <scope>NUCLEOTIDE SEQUENCE [LARGE SCALE GENOMIC DNA]</scope>
</reference>
<gene>
    <name evidence="2" type="ORF">MRATA1EN1_LOCUS6566</name>
</gene>
<name>A0ABN8YCV8_RANTA</name>
<feature type="compositionally biased region" description="Gly residues" evidence="1">
    <location>
        <begin position="1"/>
        <end position="10"/>
    </location>
</feature>
<protein>
    <submittedName>
        <fullName evidence="2">Uncharacterized protein</fullName>
    </submittedName>
</protein>
<proteinExistence type="predicted"/>
<keyword evidence="3" id="KW-1185">Reference proteome</keyword>